<dbReference type="EMBL" id="MFIV01000172">
    <property type="protein sequence ID" value="OGF98087.1"/>
    <property type="molecule type" value="Genomic_DNA"/>
</dbReference>
<dbReference type="InterPro" id="IPR011009">
    <property type="entry name" value="Kinase-like_dom_sf"/>
</dbReference>
<name>A0A1F5YD24_9BACT</name>
<evidence type="ECO:0000313" key="2">
    <source>
        <dbReference type="Proteomes" id="UP000176992"/>
    </source>
</evidence>
<dbReference type="SUPFAM" id="SSF56112">
    <property type="entry name" value="Protein kinase-like (PK-like)"/>
    <property type="match status" value="1"/>
</dbReference>
<gene>
    <name evidence="1" type="ORF">A2Z86_10805</name>
</gene>
<organism evidence="1 2">
    <name type="scientific">Candidatus Glassbacteria bacterium GWA2_58_10</name>
    <dbReference type="NCBI Taxonomy" id="1817865"/>
    <lineage>
        <taxon>Bacteria</taxon>
        <taxon>Candidatus Glassiibacteriota</taxon>
    </lineage>
</organism>
<reference evidence="1 2" key="1">
    <citation type="journal article" date="2016" name="Nat. Commun.">
        <title>Thousands of microbial genomes shed light on interconnected biogeochemical processes in an aquifer system.</title>
        <authorList>
            <person name="Anantharaman K."/>
            <person name="Brown C.T."/>
            <person name="Hug L.A."/>
            <person name="Sharon I."/>
            <person name="Castelle C.J."/>
            <person name="Probst A.J."/>
            <person name="Thomas B.C."/>
            <person name="Singh A."/>
            <person name="Wilkins M.J."/>
            <person name="Karaoz U."/>
            <person name="Brodie E.L."/>
            <person name="Williams K.H."/>
            <person name="Hubbard S.S."/>
            <person name="Banfield J.F."/>
        </authorList>
    </citation>
    <scope>NUCLEOTIDE SEQUENCE [LARGE SCALE GENOMIC DNA]</scope>
</reference>
<evidence type="ECO:0008006" key="3">
    <source>
        <dbReference type="Google" id="ProtNLM"/>
    </source>
</evidence>
<evidence type="ECO:0000313" key="1">
    <source>
        <dbReference type="EMBL" id="OGF98087.1"/>
    </source>
</evidence>
<accession>A0A1F5YD24</accession>
<dbReference type="AlphaFoldDB" id="A0A1F5YD24"/>
<protein>
    <recommendedName>
        <fullName evidence="3">Protein kinase domain-containing protein</fullName>
    </recommendedName>
</protein>
<proteinExistence type="predicted"/>
<dbReference type="Proteomes" id="UP000176992">
    <property type="component" value="Unassembled WGS sequence"/>
</dbReference>
<sequence length="261" mass="28732">MSALKKIAGFIYAESGLVTSKTRIELALSRHLGVPVRLKRFYKGCGWGLKYLVFSAGRTEPDHLVKAASRVIEARLKKALGKDYVPFDQRFSFEAGVLNSLAEIGHGPRVELCENGFFLREYLPGTCLLELPDDQLSLSLPDILRTLDRICASGIFHTDPNAGNVILNPAAGRISLIDSEVPLRETPPPTIGPERRAYCHERLLYTAGLDLRLRRNAGPALIPRLAGLVKEFYGSAENPALAPERAVDLLEGRAGQMEMPQ</sequence>
<comment type="caution">
    <text evidence="1">The sequence shown here is derived from an EMBL/GenBank/DDBJ whole genome shotgun (WGS) entry which is preliminary data.</text>
</comment>